<dbReference type="RefSeq" id="WP_142101316.1">
    <property type="nucleotide sequence ID" value="NZ_VIGH01000007.1"/>
</dbReference>
<sequence>MLESTRQHPTRRPTPVGAAAVLGFAAVLALVLGGCGSNDNTTSGTAPTSTTATGDAHAAVTNAFVAFFSGDTPGAEKITLVQNGQAFADTINAQAGSPMAKGTTATVSTVDLDAPGHATVTYTVLIDGKPVLPDQMGEAVDVDGSWKVAQTTFCALLTLEGNPPPVCAVPTTAAAPS</sequence>
<evidence type="ECO:0000256" key="1">
    <source>
        <dbReference type="ARBA" id="ARBA00022729"/>
    </source>
</evidence>
<keyword evidence="1" id="KW-0732">Signal</keyword>
<proteinExistence type="inferred from homology"/>
<dbReference type="Pfam" id="PF26580">
    <property type="entry name" value="Mtb12_C"/>
    <property type="match status" value="1"/>
</dbReference>
<comment type="caution">
    <text evidence="4">The sequence shown here is derived from an EMBL/GenBank/DDBJ whole genome shotgun (WGS) entry which is preliminary data.</text>
</comment>
<dbReference type="Proteomes" id="UP000316256">
    <property type="component" value="Unassembled WGS sequence"/>
</dbReference>
<dbReference type="OrthoDB" id="4548368at2"/>
<evidence type="ECO:0000259" key="3">
    <source>
        <dbReference type="Pfam" id="PF26580"/>
    </source>
</evidence>
<comment type="similarity">
    <text evidence="2">Belongs to the MTB12 family.</text>
</comment>
<evidence type="ECO:0000313" key="5">
    <source>
        <dbReference type="Proteomes" id="UP000316256"/>
    </source>
</evidence>
<dbReference type="PROSITE" id="PS51257">
    <property type="entry name" value="PROKAR_LIPOPROTEIN"/>
    <property type="match status" value="1"/>
</dbReference>
<evidence type="ECO:0000256" key="2">
    <source>
        <dbReference type="ARBA" id="ARBA00093774"/>
    </source>
</evidence>
<name>A0A541B4H1_9NOCA</name>
<dbReference type="InterPro" id="IPR058644">
    <property type="entry name" value="Mtb12-like_C"/>
</dbReference>
<feature type="domain" description="Low molecular weight antigen MTB12-like C-terminal" evidence="3">
    <location>
        <begin position="57"/>
        <end position="163"/>
    </location>
</feature>
<keyword evidence="5" id="KW-1185">Reference proteome</keyword>
<reference evidence="4 5" key="1">
    <citation type="submission" date="2019-06" db="EMBL/GenBank/DDBJ databases">
        <title>Rhodococcus spaelei sp. nov., isolated from a cave.</title>
        <authorList>
            <person name="Lee S.D."/>
        </authorList>
    </citation>
    <scope>NUCLEOTIDE SEQUENCE [LARGE SCALE GENOMIC DNA]</scope>
    <source>
        <strain evidence="4 5">C9-5</strain>
    </source>
</reference>
<accession>A0A541B4H1</accession>
<dbReference type="AlphaFoldDB" id="A0A541B4H1"/>
<evidence type="ECO:0000313" key="4">
    <source>
        <dbReference type="EMBL" id="TQF67215.1"/>
    </source>
</evidence>
<protein>
    <recommendedName>
        <fullName evidence="3">Low molecular weight antigen MTB12-like C-terminal domain-containing protein</fullName>
    </recommendedName>
</protein>
<gene>
    <name evidence="4" type="ORF">FK531_16815</name>
</gene>
<organism evidence="4 5">
    <name type="scientific">Rhodococcus spelaei</name>
    <dbReference type="NCBI Taxonomy" id="2546320"/>
    <lineage>
        <taxon>Bacteria</taxon>
        <taxon>Bacillati</taxon>
        <taxon>Actinomycetota</taxon>
        <taxon>Actinomycetes</taxon>
        <taxon>Mycobacteriales</taxon>
        <taxon>Nocardiaceae</taxon>
        <taxon>Rhodococcus</taxon>
    </lineage>
</organism>
<dbReference type="EMBL" id="VIGH01000007">
    <property type="protein sequence ID" value="TQF67215.1"/>
    <property type="molecule type" value="Genomic_DNA"/>
</dbReference>